<dbReference type="RefSeq" id="WP_109969292.1">
    <property type="nucleotide sequence ID" value="NZ_CP176093.1"/>
</dbReference>
<reference evidence="4 5" key="1">
    <citation type="submission" date="2018-05" db="EMBL/GenBank/DDBJ databases">
        <title>Draft genome of Methanospirillum lacunae Ki8-1.</title>
        <authorList>
            <person name="Dueholm M.S."/>
            <person name="Nielsen P.H."/>
            <person name="Bakmann L.F."/>
            <person name="Otzen D.E."/>
        </authorList>
    </citation>
    <scope>NUCLEOTIDE SEQUENCE [LARGE SCALE GENOMIC DNA]</scope>
    <source>
        <strain evidence="4 5">Ki8-1</strain>
    </source>
</reference>
<sequence>MRTLFDTTKIGPLTLKNRFVRSATWEAMADLSGQPTERLIKVYDELAQGGVGLIITGATTIVPDPTGLPGMMSIADDSLIPGYHEMTSMIHQHDVPVVMQITFVGRGGDWQTPGGSTLHELYAISRTYGEAAIRAKKSGFDGIQIHAGHGYFLSQFLSSKKNTRTDMYGGSVANRGRFILEIYDEVRSRVGTEFGIFIKINCGDFEGEDDGVFEACQYTCTQLSARGINGIEITGGAGKGLPLPPRGKYSESVFRDYAATIAKLIETPVIMVGMNRNPAVMNEILNATNIAYFSMSRPFIREPNLVQTWKEHPDSEAACTSCDACRKQDAIVCPFR</sequence>
<organism evidence="4 5">
    <name type="scientific">Methanospirillum lacunae</name>
    <dbReference type="NCBI Taxonomy" id="668570"/>
    <lineage>
        <taxon>Archaea</taxon>
        <taxon>Methanobacteriati</taxon>
        <taxon>Methanobacteriota</taxon>
        <taxon>Stenosarchaea group</taxon>
        <taxon>Methanomicrobia</taxon>
        <taxon>Methanomicrobiales</taxon>
        <taxon>Methanospirillaceae</taxon>
        <taxon>Methanospirillum</taxon>
    </lineage>
</organism>
<dbReference type="SUPFAM" id="SSF51395">
    <property type="entry name" value="FMN-linked oxidoreductases"/>
    <property type="match status" value="1"/>
</dbReference>
<dbReference type="GO" id="GO:0010181">
    <property type="term" value="F:FMN binding"/>
    <property type="evidence" value="ECO:0007669"/>
    <property type="project" value="InterPro"/>
</dbReference>
<protein>
    <submittedName>
        <fullName evidence="4">Oxidoreductase</fullName>
    </submittedName>
</protein>
<dbReference type="InterPro" id="IPR051799">
    <property type="entry name" value="NADH_flavin_oxidoreductase"/>
</dbReference>
<accession>A0A2V2N8R8</accession>
<dbReference type="InterPro" id="IPR013785">
    <property type="entry name" value="Aldolase_TIM"/>
</dbReference>
<evidence type="ECO:0000313" key="4">
    <source>
        <dbReference type="EMBL" id="PWR71673.1"/>
    </source>
</evidence>
<evidence type="ECO:0000259" key="3">
    <source>
        <dbReference type="Pfam" id="PF00724"/>
    </source>
</evidence>
<dbReference type="InterPro" id="IPR001155">
    <property type="entry name" value="OxRdtase_FMN_N"/>
</dbReference>
<dbReference type="GeneID" id="97550158"/>
<dbReference type="PANTHER" id="PTHR43656">
    <property type="entry name" value="BINDING OXIDOREDUCTASE, PUTATIVE (AFU_ORTHOLOGUE AFUA_2G08260)-RELATED"/>
    <property type="match status" value="1"/>
</dbReference>
<evidence type="ECO:0000256" key="1">
    <source>
        <dbReference type="ARBA" id="ARBA00022630"/>
    </source>
</evidence>
<dbReference type="EMBL" id="QGMY01000008">
    <property type="protein sequence ID" value="PWR71673.1"/>
    <property type="molecule type" value="Genomic_DNA"/>
</dbReference>
<keyword evidence="5" id="KW-1185">Reference proteome</keyword>
<dbReference type="CDD" id="cd02803">
    <property type="entry name" value="OYE_like_FMN_family"/>
    <property type="match status" value="1"/>
</dbReference>
<proteinExistence type="predicted"/>
<comment type="caution">
    <text evidence="4">The sequence shown here is derived from an EMBL/GenBank/DDBJ whole genome shotgun (WGS) entry which is preliminary data.</text>
</comment>
<keyword evidence="2" id="KW-0560">Oxidoreductase</keyword>
<dbReference type="Proteomes" id="UP000245657">
    <property type="component" value="Unassembled WGS sequence"/>
</dbReference>
<dbReference type="AlphaFoldDB" id="A0A2V2N8R8"/>
<evidence type="ECO:0000313" key="5">
    <source>
        <dbReference type="Proteomes" id="UP000245657"/>
    </source>
</evidence>
<name>A0A2V2N8R8_9EURY</name>
<dbReference type="Gene3D" id="3.20.20.70">
    <property type="entry name" value="Aldolase class I"/>
    <property type="match status" value="1"/>
</dbReference>
<dbReference type="OrthoDB" id="122964at2157"/>
<dbReference type="Pfam" id="PF00724">
    <property type="entry name" value="Oxidored_FMN"/>
    <property type="match status" value="2"/>
</dbReference>
<keyword evidence="1" id="KW-0285">Flavoprotein</keyword>
<dbReference type="GO" id="GO:0016491">
    <property type="term" value="F:oxidoreductase activity"/>
    <property type="evidence" value="ECO:0007669"/>
    <property type="project" value="UniProtKB-KW"/>
</dbReference>
<evidence type="ECO:0000256" key="2">
    <source>
        <dbReference type="ARBA" id="ARBA00023002"/>
    </source>
</evidence>
<feature type="domain" description="NADH:flavin oxidoreductase/NADH oxidase N-terminal" evidence="3">
    <location>
        <begin position="4"/>
        <end position="106"/>
    </location>
</feature>
<gene>
    <name evidence="4" type="ORF">DK846_12570</name>
</gene>
<dbReference type="PANTHER" id="PTHR43656:SF2">
    <property type="entry name" value="BINDING OXIDOREDUCTASE, PUTATIVE (AFU_ORTHOLOGUE AFUA_2G08260)-RELATED"/>
    <property type="match status" value="1"/>
</dbReference>
<feature type="domain" description="NADH:flavin oxidoreductase/NADH oxidase N-terminal" evidence="3">
    <location>
        <begin position="123"/>
        <end position="312"/>
    </location>
</feature>